<dbReference type="InterPro" id="IPR008271">
    <property type="entry name" value="Ser/Thr_kinase_AS"/>
</dbReference>
<name>A0ABR2L8D2_9EUKA</name>
<dbReference type="Proteomes" id="UP001470230">
    <property type="component" value="Unassembled WGS sequence"/>
</dbReference>
<organism evidence="7 8">
    <name type="scientific">Tritrichomonas musculus</name>
    <dbReference type="NCBI Taxonomy" id="1915356"/>
    <lineage>
        <taxon>Eukaryota</taxon>
        <taxon>Metamonada</taxon>
        <taxon>Parabasalia</taxon>
        <taxon>Tritrichomonadida</taxon>
        <taxon>Tritrichomonadidae</taxon>
        <taxon>Tritrichomonas</taxon>
    </lineage>
</organism>
<keyword evidence="8" id="KW-1185">Reference proteome</keyword>
<keyword evidence="5" id="KW-0418">Kinase</keyword>
<accession>A0ABR2L8D2</accession>
<dbReference type="PROSITE" id="PS50011">
    <property type="entry name" value="PROTEIN_KINASE_DOM"/>
    <property type="match status" value="1"/>
</dbReference>
<dbReference type="EMBL" id="JAPFFF010000001">
    <property type="protein sequence ID" value="KAK8898997.1"/>
    <property type="molecule type" value="Genomic_DNA"/>
</dbReference>
<reference evidence="7 8" key="1">
    <citation type="submission" date="2024-04" db="EMBL/GenBank/DDBJ databases">
        <title>Tritrichomonas musculus Genome.</title>
        <authorList>
            <person name="Alves-Ferreira E."/>
            <person name="Grigg M."/>
            <person name="Lorenzi H."/>
            <person name="Galac M."/>
        </authorList>
    </citation>
    <scope>NUCLEOTIDE SEQUENCE [LARGE SCALE GENOMIC DNA]</scope>
    <source>
        <strain evidence="7 8">EAF2021</strain>
    </source>
</reference>
<dbReference type="InterPro" id="IPR017441">
    <property type="entry name" value="Protein_kinase_ATP_BS"/>
</dbReference>
<evidence type="ECO:0000256" key="3">
    <source>
        <dbReference type="ARBA" id="ARBA00022840"/>
    </source>
</evidence>
<dbReference type="SMART" id="SM00220">
    <property type="entry name" value="S_TKc"/>
    <property type="match status" value="1"/>
</dbReference>
<evidence type="ECO:0000256" key="4">
    <source>
        <dbReference type="PROSITE-ProRule" id="PRU10141"/>
    </source>
</evidence>
<evidence type="ECO:0000256" key="1">
    <source>
        <dbReference type="ARBA" id="ARBA00012513"/>
    </source>
</evidence>
<sequence>MDDISRVDGFQIVQKLGSGGYGEIFSVENPHSHRLFALKTENIDTKNRAMANEITILQLLPEYSCFPHVIESGKTLSVNYFVMPLYGPSLSSMRHNIEGEHFTLPTVFRIALETINIIKTLHNCGIVHCDIKPSNFLLNQVSIGGFVLIDFGLSAPYRNKDGSLIEVHNSEGFRGTLKYASINVHKMIEPTRRDDVISWFYTIIELAKGKLPWKDVQDHSLSMSCKQSISPDKLCSGLPRQMKTIYSMVNDLQFDQEPDYESIHLELQRIFIENSWEEDTPYDWEVDPEIIRKLTPHPQLFDKKLAEKISKLPKNKKKKCVIQ</sequence>
<proteinExistence type="inferred from homology"/>
<dbReference type="PROSITE" id="PS00108">
    <property type="entry name" value="PROTEIN_KINASE_ST"/>
    <property type="match status" value="1"/>
</dbReference>
<evidence type="ECO:0000256" key="5">
    <source>
        <dbReference type="RuleBase" id="RU000304"/>
    </source>
</evidence>
<evidence type="ECO:0000313" key="8">
    <source>
        <dbReference type="Proteomes" id="UP001470230"/>
    </source>
</evidence>
<protein>
    <recommendedName>
        <fullName evidence="1">non-specific serine/threonine protein kinase</fullName>
        <ecNumber evidence="1">2.7.11.1</ecNumber>
    </recommendedName>
</protein>
<feature type="domain" description="Protein kinase" evidence="6">
    <location>
        <begin position="10"/>
        <end position="272"/>
    </location>
</feature>
<comment type="caution">
    <text evidence="7">The sequence shown here is derived from an EMBL/GenBank/DDBJ whole genome shotgun (WGS) entry which is preliminary data.</text>
</comment>
<dbReference type="InterPro" id="IPR011009">
    <property type="entry name" value="Kinase-like_dom_sf"/>
</dbReference>
<dbReference type="EC" id="2.7.11.1" evidence="1"/>
<gene>
    <name evidence="7" type="ORF">M9Y10_001293</name>
</gene>
<dbReference type="InterPro" id="IPR050235">
    <property type="entry name" value="CK1_Ser-Thr_kinase"/>
</dbReference>
<dbReference type="Pfam" id="PF00069">
    <property type="entry name" value="Pkinase"/>
    <property type="match status" value="1"/>
</dbReference>
<dbReference type="Gene3D" id="1.10.510.10">
    <property type="entry name" value="Transferase(Phosphotransferase) domain 1"/>
    <property type="match status" value="1"/>
</dbReference>
<evidence type="ECO:0000259" key="6">
    <source>
        <dbReference type="PROSITE" id="PS50011"/>
    </source>
</evidence>
<feature type="binding site" evidence="4">
    <location>
        <position position="39"/>
    </location>
    <ligand>
        <name>ATP</name>
        <dbReference type="ChEBI" id="CHEBI:30616"/>
    </ligand>
</feature>
<dbReference type="PANTHER" id="PTHR11909">
    <property type="entry name" value="CASEIN KINASE-RELATED"/>
    <property type="match status" value="1"/>
</dbReference>
<dbReference type="InterPro" id="IPR000719">
    <property type="entry name" value="Prot_kinase_dom"/>
</dbReference>
<dbReference type="SUPFAM" id="SSF56112">
    <property type="entry name" value="Protein kinase-like (PK-like)"/>
    <property type="match status" value="1"/>
</dbReference>
<keyword evidence="5" id="KW-0808">Transferase</keyword>
<evidence type="ECO:0000313" key="7">
    <source>
        <dbReference type="EMBL" id="KAK8898997.1"/>
    </source>
</evidence>
<keyword evidence="3 4" id="KW-0067">ATP-binding</keyword>
<keyword evidence="2 4" id="KW-0547">Nucleotide-binding</keyword>
<dbReference type="PROSITE" id="PS00107">
    <property type="entry name" value="PROTEIN_KINASE_ATP"/>
    <property type="match status" value="1"/>
</dbReference>
<keyword evidence="5" id="KW-0723">Serine/threonine-protein kinase</keyword>
<evidence type="ECO:0000256" key="2">
    <source>
        <dbReference type="ARBA" id="ARBA00022741"/>
    </source>
</evidence>
<comment type="similarity">
    <text evidence="5">Belongs to the protein kinase superfamily.</text>
</comment>